<evidence type="ECO:0000313" key="1">
    <source>
        <dbReference type="EMBL" id="KAJ8707121.1"/>
    </source>
</evidence>
<evidence type="ECO:0000313" key="2">
    <source>
        <dbReference type="Proteomes" id="UP001231649"/>
    </source>
</evidence>
<gene>
    <name evidence="1" type="ORF">PYW08_011255</name>
</gene>
<protein>
    <submittedName>
        <fullName evidence="1">Uncharacterized protein</fullName>
    </submittedName>
</protein>
<comment type="caution">
    <text evidence="1">The sequence shown here is derived from an EMBL/GenBank/DDBJ whole genome shotgun (WGS) entry which is preliminary data.</text>
</comment>
<organism evidence="1 2">
    <name type="scientific">Mythimna loreyi</name>
    <dbReference type="NCBI Taxonomy" id="667449"/>
    <lineage>
        <taxon>Eukaryota</taxon>
        <taxon>Metazoa</taxon>
        <taxon>Ecdysozoa</taxon>
        <taxon>Arthropoda</taxon>
        <taxon>Hexapoda</taxon>
        <taxon>Insecta</taxon>
        <taxon>Pterygota</taxon>
        <taxon>Neoptera</taxon>
        <taxon>Endopterygota</taxon>
        <taxon>Lepidoptera</taxon>
        <taxon>Glossata</taxon>
        <taxon>Ditrysia</taxon>
        <taxon>Noctuoidea</taxon>
        <taxon>Noctuidae</taxon>
        <taxon>Noctuinae</taxon>
        <taxon>Hadenini</taxon>
        <taxon>Mythimna</taxon>
    </lineage>
</organism>
<name>A0ACC2Q314_9NEOP</name>
<proteinExistence type="predicted"/>
<dbReference type="Proteomes" id="UP001231649">
    <property type="component" value="Chromosome 29"/>
</dbReference>
<dbReference type="EMBL" id="CM056805">
    <property type="protein sequence ID" value="KAJ8707121.1"/>
    <property type="molecule type" value="Genomic_DNA"/>
</dbReference>
<keyword evidence="2" id="KW-1185">Reference proteome</keyword>
<reference evidence="1" key="1">
    <citation type="submission" date="2023-03" db="EMBL/GenBank/DDBJ databases">
        <title>Chromosome-level genomes of two armyworms, Mythimna separata and Mythimna loreyi, provide insights into the biosynthesis and reception of sex pheromones.</title>
        <authorList>
            <person name="Zhao H."/>
        </authorList>
    </citation>
    <scope>NUCLEOTIDE SEQUENCE</scope>
    <source>
        <strain evidence="1">BeijingLab</strain>
    </source>
</reference>
<accession>A0ACC2Q314</accession>
<sequence length="154" mass="18046">MGHGQSKLDRSSECMFLCLVFDAQTQVLITFVFVTKLNKVKAMDFDKAGSSNVRVMTRKHLFSIMMAEDFNNINEKLQFLERYVLKFGPFSDEDMKKNKQDLSRFKSEIKRRWTDSHYKEDLILKNNDTWLKGTFVIPKVAIRTGRPHKCVSKL</sequence>